<reference evidence="2" key="1">
    <citation type="journal article" date="2020" name="Phytopathology">
        <title>Genome Sequence Resources of Colletotrichum truncatum, C. plurivorum, C. musicola, and C. sojae: Four Species Pathogenic to Soybean (Glycine max).</title>
        <authorList>
            <person name="Rogerio F."/>
            <person name="Boufleur T.R."/>
            <person name="Ciampi-Guillardi M."/>
            <person name="Sukno S.A."/>
            <person name="Thon M.R."/>
            <person name="Massola Junior N.S."/>
            <person name="Baroncelli R."/>
        </authorList>
    </citation>
    <scope>NUCLEOTIDE SEQUENCE</scope>
    <source>
        <strain evidence="2">LFN0074</strain>
    </source>
</reference>
<evidence type="ECO:0008006" key="4">
    <source>
        <dbReference type="Google" id="ProtNLM"/>
    </source>
</evidence>
<dbReference type="AlphaFoldDB" id="A0A8H6KMD9"/>
<dbReference type="OrthoDB" id="5243393at2759"/>
<dbReference type="EMBL" id="WIGM01000200">
    <property type="protein sequence ID" value="KAF6834219.1"/>
    <property type="molecule type" value="Genomic_DNA"/>
</dbReference>
<keyword evidence="3" id="KW-1185">Reference proteome</keyword>
<dbReference type="SUPFAM" id="SSF52540">
    <property type="entry name" value="P-loop containing nucleoside triphosphate hydrolases"/>
    <property type="match status" value="1"/>
</dbReference>
<proteinExistence type="predicted"/>
<dbReference type="PANTHER" id="PTHR35205:SF1">
    <property type="entry name" value="ZU5 DOMAIN-CONTAINING PROTEIN"/>
    <property type="match status" value="1"/>
</dbReference>
<name>A0A8H6KMD9_9PEZI</name>
<evidence type="ECO:0000313" key="3">
    <source>
        <dbReference type="Proteomes" id="UP000639643"/>
    </source>
</evidence>
<feature type="non-terminal residue" evidence="2">
    <location>
        <position position="588"/>
    </location>
</feature>
<dbReference type="Gene3D" id="3.40.50.300">
    <property type="entry name" value="P-loop containing nucleotide triphosphate hydrolases"/>
    <property type="match status" value="1"/>
</dbReference>
<feature type="compositionally biased region" description="Polar residues" evidence="1">
    <location>
        <begin position="331"/>
        <end position="341"/>
    </location>
</feature>
<dbReference type="PANTHER" id="PTHR35205">
    <property type="entry name" value="NB-ARC AND TPR DOMAIN PROTEIN"/>
    <property type="match status" value="1"/>
</dbReference>
<feature type="region of interest" description="Disordered" evidence="1">
    <location>
        <begin position="323"/>
        <end position="372"/>
    </location>
</feature>
<evidence type="ECO:0000313" key="2">
    <source>
        <dbReference type="EMBL" id="KAF6834219.1"/>
    </source>
</evidence>
<evidence type="ECO:0000256" key="1">
    <source>
        <dbReference type="SAM" id="MobiDB-lite"/>
    </source>
</evidence>
<protein>
    <recommendedName>
        <fullName evidence="4">NB-ARC domain-containing protein</fullName>
    </recommendedName>
</protein>
<accession>A0A8H6KMD9</accession>
<organism evidence="2 3">
    <name type="scientific">Colletotrichum musicola</name>
    <dbReference type="NCBI Taxonomy" id="2175873"/>
    <lineage>
        <taxon>Eukaryota</taxon>
        <taxon>Fungi</taxon>
        <taxon>Dikarya</taxon>
        <taxon>Ascomycota</taxon>
        <taxon>Pezizomycotina</taxon>
        <taxon>Sordariomycetes</taxon>
        <taxon>Hypocreomycetidae</taxon>
        <taxon>Glomerellales</taxon>
        <taxon>Glomerellaceae</taxon>
        <taxon>Colletotrichum</taxon>
        <taxon>Colletotrichum orchidearum species complex</taxon>
    </lineage>
</organism>
<comment type="caution">
    <text evidence="2">The sequence shown here is derived from an EMBL/GenBank/DDBJ whole genome shotgun (WGS) entry which is preliminary data.</text>
</comment>
<sequence length="588" mass="65556">MLEQLKQAFVHSSSSITKQQPRICLYGLGGIGKTQVALEYVYWLQEVRPKTSIFWVDARNKESFKKSYSQIAQMCGIPGRRNPSVDVLLPVKMWLQQKEHGPWFLVIDNAYDPDLFSLKAQDADHSVGSNYNTGDEGEFVNLVQFLPDCSHGSMLVTTRNGEAGLKLVPGSPPIEVEMMDDTESAQLVRAMMGDVGVTDDKISLLSRRLDYLPLALVQASAFMLERKTTIDRCLCLLDRSDEAVVHLLSPPDNAADRDSNVPHAVMLTWAVSFERIENQNELASTLLSLMALFDHQAIPKDLLTKCWTSVGVLSKSKSLSSASSLKRRHSTSPGAPSSEETSAAGAVGGDNSRESVRYPFQEGGSGGSPQWSTQAMTVEVWRKSNAGEVRINPTYPDSNHIEQYSSDMLDMFYNKLAIIARKKLELMPSYAADQVKDLNHHEPADFPASSSQSCSHMRSQSQCNDDLDQYARYKEDETRPGPREWTTPVGFTMRVSPPPVWMLPFDADLEARFTRIRSASPSLWEDSSSSVFFTELEKALGVLKAHCLITEESDGSMAMHRLVQLAARKWHSKDTSESSFEREALHAM</sequence>
<dbReference type="Proteomes" id="UP000639643">
    <property type="component" value="Unassembled WGS sequence"/>
</dbReference>
<gene>
    <name evidence="2" type="ORF">CMUS01_06244</name>
</gene>
<dbReference type="InterPro" id="IPR027417">
    <property type="entry name" value="P-loop_NTPase"/>
</dbReference>
<feature type="region of interest" description="Disordered" evidence="1">
    <location>
        <begin position="441"/>
        <end position="463"/>
    </location>
</feature>
<feature type="compositionally biased region" description="Low complexity" evidence="1">
    <location>
        <begin position="449"/>
        <end position="462"/>
    </location>
</feature>